<dbReference type="SUPFAM" id="SSF56801">
    <property type="entry name" value="Acetyl-CoA synthetase-like"/>
    <property type="match status" value="1"/>
</dbReference>
<dbReference type="GO" id="GO:0005783">
    <property type="term" value="C:endoplasmic reticulum"/>
    <property type="evidence" value="ECO:0007669"/>
    <property type="project" value="TreeGrafter"/>
</dbReference>
<dbReference type="GO" id="GO:0005811">
    <property type="term" value="C:lipid droplet"/>
    <property type="evidence" value="ECO:0007669"/>
    <property type="project" value="TreeGrafter"/>
</dbReference>
<organism evidence="6 7">
    <name type="scientific">Crucibulum laeve</name>
    <dbReference type="NCBI Taxonomy" id="68775"/>
    <lineage>
        <taxon>Eukaryota</taxon>
        <taxon>Fungi</taxon>
        <taxon>Dikarya</taxon>
        <taxon>Basidiomycota</taxon>
        <taxon>Agaricomycotina</taxon>
        <taxon>Agaricomycetes</taxon>
        <taxon>Agaricomycetidae</taxon>
        <taxon>Agaricales</taxon>
        <taxon>Agaricineae</taxon>
        <taxon>Nidulariaceae</taxon>
        <taxon>Crucibulum</taxon>
    </lineage>
</organism>
<evidence type="ECO:0000256" key="4">
    <source>
        <dbReference type="ARBA" id="ARBA00022840"/>
    </source>
</evidence>
<dbReference type="GO" id="GO:0004467">
    <property type="term" value="F:long-chain fatty acid-CoA ligase activity"/>
    <property type="evidence" value="ECO:0007669"/>
    <property type="project" value="TreeGrafter"/>
</dbReference>
<dbReference type="GO" id="GO:0005886">
    <property type="term" value="C:plasma membrane"/>
    <property type="evidence" value="ECO:0007669"/>
    <property type="project" value="TreeGrafter"/>
</dbReference>
<sequence>MHYGEGSIEVTPPTSATAGPIGRCTLSTDGLITQPFAGTDTVDDIIAHAARTTVRALPWDGVISSRRTRRRRSWRKEVVEKKKWKYFELSAYKYLSFVEMKAAVEEIARALVDLGVGKGGVFNVYARTSPNWQFMAYACSSISTTIATAYDTLGKSGLTHSLHEPSCVGLFTNAELFPTLLNVLPHAPSVKYIVFDGAPSQKILDSLHAVWEDIKVFSID</sequence>
<dbReference type="GO" id="GO:0035336">
    <property type="term" value="P:long-chain fatty-acyl-CoA metabolic process"/>
    <property type="evidence" value="ECO:0007669"/>
    <property type="project" value="TreeGrafter"/>
</dbReference>
<feature type="domain" description="AMP-dependent synthetase/ligase" evidence="5">
    <location>
        <begin position="90"/>
        <end position="199"/>
    </location>
</feature>
<dbReference type="InterPro" id="IPR042099">
    <property type="entry name" value="ANL_N_sf"/>
</dbReference>
<evidence type="ECO:0000256" key="2">
    <source>
        <dbReference type="ARBA" id="ARBA00022598"/>
    </source>
</evidence>
<evidence type="ECO:0000259" key="5">
    <source>
        <dbReference type="Pfam" id="PF00501"/>
    </source>
</evidence>
<dbReference type="Gene3D" id="3.40.50.12780">
    <property type="entry name" value="N-terminal domain of ligase-like"/>
    <property type="match status" value="1"/>
</dbReference>
<dbReference type="Proteomes" id="UP000308652">
    <property type="component" value="Unassembled WGS sequence"/>
</dbReference>
<keyword evidence="4" id="KW-0067">ATP-binding</keyword>
<dbReference type="EMBL" id="ML213620">
    <property type="protein sequence ID" value="TFK35626.1"/>
    <property type="molecule type" value="Genomic_DNA"/>
</dbReference>
<dbReference type="PANTHER" id="PTHR43272">
    <property type="entry name" value="LONG-CHAIN-FATTY-ACID--COA LIGASE"/>
    <property type="match status" value="1"/>
</dbReference>
<dbReference type="AlphaFoldDB" id="A0A5C3LU60"/>
<dbReference type="Pfam" id="PF00501">
    <property type="entry name" value="AMP-binding"/>
    <property type="match status" value="1"/>
</dbReference>
<accession>A0A5C3LU60</accession>
<dbReference type="PANTHER" id="PTHR43272:SF83">
    <property type="entry name" value="ACYL-COA SYNTHETASE LONG-CHAIN, ISOFORM J"/>
    <property type="match status" value="1"/>
</dbReference>
<evidence type="ECO:0000256" key="1">
    <source>
        <dbReference type="ARBA" id="ARBA00006432"/>
    </source>
</evidence>
<dbReference type="STRING" id="68775.A0A5C3LU60"/>
<dbReference type="InterPro" id="IPR000873">
    <property type="entry name" value="AMP-dep_synth/lig_dom"/>
</dbReference>
<name>A0A5C3LU60_9AGAR</name>
<evidence type="ECO:0000256" key="3">
    <source>
        <dbReference type="ARBA" id="ARBA00022741"/>
    </source>
</evidence>
<dbReference type="OrthoDB" id="1700726at2759"/>
<keyword evidence="7" id="KW-1185">Reference proteome</keyword>
<proteinExistence type="inferred from homology"/>
<gene>
    <name evidence="6" type="ORF">BDQ12DRAFT_725915</name>
</gene>
<evidence type="ECO:0000313" key="6">
    <source>
        <dbReference type="EMBL" id="TFK35626.1"/>
    </source>
</evidence>
<keyword evidence="2" id="KW-0436">Ligase</keyword>
<comment type="similarity">
    <text evidence="1">Belongs to the ATP-dependent AMP-binding enzyme family.</text>
</comment>
<dbReference type="GO" id="GO:0005524">
    <property type="term" value="F:ATP binding"/>
    <property type="evidence" value="ECO:0007669"/>
    <property type="project" value="UniProtKB-KW"/>
</dbReference>
<reference evidence="6 7" key="1">
    <citation type="journal article" date="2019" name="Nat. Ecol. Evol.">
        <title>Megaphylogeny resolves global patterns of mushroom evolution.</title>
        <authorList>
            <person name="Varga T."/>
            <person name="Krizsan K."/>
            <person name="Foldi C."/>
            <person name="Dima B."/>
            <person name="Sanchez-Garcia M."/>
            <person name="Sanchez-Ramirez S."/>
            <person name="Szollosi G.J."/>
            <person name="Szarkandi J.G."/>
            <person name="Papp V."/>
            <person name="Albert L."/>
            <person name="Andreopoulos W."/>
            <person name="Angelini C."/>
            <person name="Antonin V."/>
            <person name="Barry K.W."/>
            <person name="Bougher N.L."/>
            <person name="Buchanan P."/>
            <person name="Buyck B."/>
            <person name="Bense V."/>
            <person name="Catcheside P."/>
            <person name="Chovatia M."/>
            <person name="Cooper J."/>
            <person name="Damon W."/>
            <person name="Desjardin D."/>
            <person name="Finy P."/>
            <person name="Geml J."/>
            <person name="Haridas S."/>
            <person name="Hughes K."/>
            <person name="Justo A."/>
            <person name="Karasinski D."/>
            <person name="Kautmanova I."/>
            <person name="Kiss B."/>
            <person name="Kocsube S."/>
            <person name="Kotiranta H."/>
            <person name="LaButti K.M."/>
            <person name="Lechner B.E."/>
            <person name="Liimatainen K."/>
            <person name="Lipzen A."/>
            <person name="Lukacs Z."/>
            <person name="Mihaltcheva S."/>
            <person name="Morgado L.N."/>
            <person name="Niskanen T."/>
            <person name="Noordeloos M.E."/>
            <person name="Ohm R.A."/>
            <person name="Ortiz-Santana B."/>
            <person name="Ovrebo C."/>
            <person name="Racz N."/>
            <person name="Riley R."/>
            <person name="Savchenko A."/>
            <person name="Shiryaev A."/>
            <person name="Soop K."/>
            <person name="Spirin V."/>
            <person name="Szebenyi C."/>
            <person name="Tomsovsky M."/>
            <person name="Tulloss R.E."/>
            <person name="Uehling J."/>
            <person name="Grigoriev I.V."/>
            <person name="Vagvolgyi C."/>
            <person name="Papp T."/>
            <person name="Martin F.M."/>
            <person name="Miettinen O."/>
            <person name="Hibbett D.S."/>
            <person name="Nagy L.G."/>
        </authorList>
    </citation>
    <scope>NUCLEOTIDE SEQUENCE [LARGE SCALE GENOMIC DNA]</scope>
    <source>
        <strain evidence="6 7">CBS 166.37</strain>
    </source>
</reference>
<protein>
    <recommendedName>
        <fullName evidence="5">AMP-dependent synthetase/ligase domain-containing protein</fullName>
    </recommendedName>
</protein>
<evidence type="ECO:0000313" key="7">
    <source>
        <dbReference type="Proteomes" id="UP000308652"/>
    </source>
</evidence>
<keyword evidence="3" id="KW-0547">Nucleotide-binding</keyword>